<keyword evidence="2" id="KW-1185">Reference proteome</keyword>
<dbReference type="STRING" id="48727.SAMN05192555_1094"/>
<dbReference type="EMBL" id="FNGH01000009">
    <property type="protein sequence ID" value="SDM05921.1"/>
    <property type="molecule type" value="Genomic_DNA"/>
</dbReference>
<dbReference type="AlphaFoldDB" id="A0A1G9Q599"/>
<evidence type="ECO:0000313" key="2">
    <source>
        <dbReference type="Proteomes" id="UP000199107"/>
    </source>
</evidence>
<protein>
    <submittedName>
        <fullName evidence="1">Uncharacterized protein</fullName>
    </submittedName>
</protein>
<evidence type="ECO:0000313" key="1">
    <source>
        <dbReference type="EMBL" id="SDM05921.1"/>
    </source>
</evidence>
<proteinExistence type="predicted"/>
<dbReference type="OrthoDB" id="7055454at2"/>
<organism evidence="1 2">
    <name type="scientific">Franzmannia pantelleriensis</name>
    <dbReference type="NCBI Taxonomy" id="48727"/>
    <lineage>
        <taxon>Bacteria</taxon>
        <taxon>Pseudomonadati</taxon>
        <taxon>Pseudomonadota</taxon>
        <taxon>Gammaproteobacteria</taxon>
        <taxon>Oceanospirillales</taxon>
        <taxon>Halomonadaceae</taxon>
        <taxon>Franzmannia</taxon>
    </lineage>
</organism>
<dbReference type="Proteomes" id="UP000199107">
    <property type="component" value="Unassembled WGS sequence"/>
</dbReference>
<accession>A0A1G9Q599</accession>
<dbReference type="RefSeq" id="WP_143025069.1">
    <property type="nucleotide sequence ID" value="NZ_FNGH01000009.1"/>
</dbReference>
<name>A0A1G9Q599_9GAMM</name>
<reference evidence="2" key="1">
    <citation type="submission" date="2016-10" db="EMBL/GenBank/DDBJ databases">
        <authorList>
            <person name="Varghese N."/>
            <person name="Submissions S."/>
        </authorList>
    </citation>
    <scope>NUCLEOTIDE SEQUENCE [LARGE SCALE GENOMIC DNA]</scope>
    <source>
        <strain evidence="2">AAP</strain>
    </source>
</reference>
<gene>
    <name evidence="1" type="ORF">SAMN05192555_1094</name>
</gene>
<sequence length="594" mass="67741">MVQSLTAADTPTSLTVGERKAIDTIRLFKEGKPADKIIDGLENIEKVGDRIFILRNWIKSSPKRKGNDKLLEYVIDLSIKTTDYSATAAFYSDVCSCLPYLDMSYRVEETYNKIKAQIQTAKRVGPTVSLVEMLLNISDFEKKHGIESITCQYIYSYITDSVQDKAVALAALSLLGSRVNDDEVLCGQISESKQDYFNQVINSTANQFDILKEAFFYESLYDLKNALAWTNKLNTEFRKSEAKSFSISSYCDYYVNDNVESSVSIDALCQEIRHIRVPQHRDECILHVISHLSKHEPISKNDFKKVVKLALRSKNSSNICKFSSNLIQLLRNKKITLEEQESKLRDSMIQAWDHLDGECVRIDHAFKISNVVSQSDTSLSEEYVQRAIDLRREASVDNEEVLHAYVSSIDLQIRSLFFLVRSSTYDEDDVIVLLEQIGKISSVGLRAKQLSRLVSVFQKNSKEGEARKIIEDHILPLFDSLGGKYTTQYLTCVYLAAPVVYKCSQVSAAKLIEQVKRNDVFMHDRIIGRCIEYLLRDCIIGDPFDPVKNHDYDISFVDVECLLELIDLLCEDSSAFFYLYEVARVVLNLRKKGL</sequence>